<accession>A0A813G4T0</accession>
<name>A0A813G4T0_POLGL</name>
<feature type="compositionally biased region" description="Basic residues" evidence="7">
    <location>
        <begin position="385"/>
        <end position="399"/>
    </location>
</feature>
<keyword evidence="6" id="KW-0175">Coiled coil</keyword>
<evidence type="ECO:0000256" key="2">
    <source>
        <dbReference type="ARBA" id="ARBA00010077"/>
    </source>
</evidence>
<comment type="subcellular location">
    <subcellularLocation>
        <location evidence="1 5">Nucleus</location>
    </subcellularLocation>
</comment>
<keyword evidence="4 5" id="KW-0539">Nucleus</keyword>
<comment type="function">
    <text evidence="5">Involved in ribosomal large subunit assembly.</text>
</comment>
<proteinExistence type="inferred from homology"/>
<evidence type="ECO:0000256" key="6">
    <source>
        <dbReference type="SAM" id="Coils"/>
    </source>
</evidence>
<evidence type="ECO:0000256" key="5">
    <source>
        <dbReference type="RuleBase" id="RU364132"/>
    </source>
</evidence>
<reference evidence="8" key="1">
    <citation type="submission" date="2021-02" db="EMBL/GenBank/DDBJ databases">
        <authorList>
            <person name="Dougan E. K."/>
            <person name="Rhodes N."/>
            <person name="Thang M."/>
            <person name="Chan C."/>
        </authorList>
    </citation>
    <scope>NUCLEOTIDE SEQUENCE</scope>
</reference>
<comment type="caution">
    <text evidence="8">The sequence shown here is derived from an EMBL/GenBank/DDBJ whole genome shotgun (WGS) entry which is preliminary data.</text>
</comment>
<feature type="compositionally biased region" description="Low complexity" evidence="7">
    <location>
        <begin position="9"/>
        <end position="78"/>
    </location>
</feature>
<feature type="compositionally biased region" description="Basic and acidic residues" evidence="7">
    <location>
        <begin position="90"/>
        <end position="99"/>
    </location>
</feature>
<dbReference type="Proteomes" id="UP000654075">
    <property type="component" value="Unassembled WGS sequence"/>
</dbReference>
<evidence type="ECO:0000256" key="1">
    <source>
        <dbReference type="ARBA" id="ARBA00004123"/>
    </source>
</evidence>
<dbReference type="GO" id="GO:0042254">
    <property type="term" value="P:ribosome biogenesis"/>
    <property type="evidence" value="ECO:0007669"/>
    <property type="project" value="UniProtKB-KW"/>
</dbReference>
<sequence length="399" mass="42650">MAASPGTKSAGSPAAKPLGSPAAKSAAASPRAATPASPRAATPASPRAATPAASPGAKAAASPAATAAASPGVKTAASPVVDAKAAKAKAAKDAEDREPVLPATASREDNLQYDLRNMSAFDISPLPRNTDLAAYSRDSVQLLVNKLFSLPRKILPDGTAVVLPTEEVFRLPRQKPIPKDKPPTRWEKFMEDKNMKKRKRSRLIWDEVSEDWKPRWGYKSVKHSEDKTNWFHEVGDKENPMENSFDTQSAEKRLLKARQKMREVRNQVEAAGGKLKASTPDLAVKGGKRGKDGLKEAIKRAQVSSASFGKFDRLAPNEATNLQPKKKSGIKPVSTGDEKERYLKATARVLSGETINSHKAAKVGVSQDVSAKVRAKGGGKGAKGGSRRSKQGGKRQGRR</sequence>
<dbReference type="Pfam" id="PF04939">
    <property type="entry name" value="RRS1"/>
    <property type="match status" value="1"/>
</dbReference>
<dbReference type="Proteomes" id="UP000626109">
    <property type="component" value="Unassembled WGS sequence"/>
</dbReference>
<dbReference type="InterPro" id="IPR007023">
    <property type="entry name" value="Ribosom_reg"/>
</dbReference>
<dbReference type="GO" id="GO:0005634">
    <property type="term" value="C:nucleus"/>
    <property type="evidence" value="ECO:0007669"/>
    <property type="project" value="UniProtKB-SubCell"/>
</dbReference>
<evidence type="ECO:0000256" key="7">
    <source>
        <dbReference type="SAM" id="MobiDB-lite"/>
    </source>
</evidence>
<keyword evidence="3 5" id="KW-0690">Ribosome biogenesis</keyword>
<dbReference type="EMBL" id="CAJNNV010026299">
    <property type="protein sequence ID" value="CAE8617851.1"/>
    <property type="molecule type" value="Genomic_DNA"/>
</dbReference>
<evidence type="ECO:0000256" key="3">
    <source>
        <dbReference type="ARBA" id="ARBA00022517"/>
    </source>
</evidence>
<feature type="region of interest" description="Disordered" evidence="7">
    <location>
        <begin position="173"/>
        <end position="192"/>
    </location>
</feature>
<comment type="similarity">
    <text evidence="2 5">Belongs to the RRS1 family.</text>
</comment>
<organism evidence="8 10">
    <name type="scientific">Polarella glacialis</name>
    <name type="common">Dinoflagellate</name>
    <dbReference type="NCBI Taxonomy" id="89957"/>
    <lineage>
        <taxon>Eukaryota</taxon>
        <taxon>Sar</taxon>
        <taxon>Alveolata</taxon>
        <taxon>Dinophyceae</taxon>
        <taxon>Suessiales</taxon>
        <taxon>Suessiaceae</taxon>
        <taxon>Polarella</taxon>
    </lineage>
</organism>
<keyword evidence="10" id="KW-1185">Reference proteome</keyword>
<dbReference type="OMA" id="ACDKNRI"/>
<gene>
    <name evidence="8" type="ORF">PGLA1383_LOCUS35507</name>
    <name evidence="9" type="ORF">PGLA2088_LOCUS38572</name>
</gene>
<evidence type="ECO:0000313" key="9">
    <source>
        <dbReference type="EMBL" id="CAE8715489.1"/>
    </source>
</evidence>
<dbReference type="OrthoDB" id="28455at2759"/>
<feature type="region of interest" description="Disordered" evidence="7">
    <location>
        <begin position="351"/>
        <end position="399"/>
    </location>
</feature>
<dbReference type="AlphaFoldDB" id="A0A813G4T0"/>
<dbReference type="EMBL" id="CAJNNW010032800">
    <property type="protein sequence ID" value="CAE8715489.1"/>
    <property type="molecule type" value="Genomic_DNA"/>
</dbReference>
<evidence type="ECO:0000256" key="4">
    <source>
        <dbReference type="ARBA" id="ARBA00023242"/>
    </source>
</evidence>
<evidence type="ECO:0000313" key="10">
    <source>
        <dbReference type="Proteomes" id="UP000654075"/>
    </source>
</evidence>
<evidence type="ECO:0000313" key="8">
    <source>
        <dbReference type="EMBL" id="CAE8617851.1"/>
    </source>
</evidence>
<feature type="compositionally biased region" description="Basic and acidic residues" evidence="7">
    <location>
        <begin position="177"/>
        <end position="192"/>
    </location>
</feature>
<feature type="coiled-coil region" evidence="6">
    <location>
        <begin position="247"/>
        <end position="274"/>
    </location>
</feature>
<feature type="region of interest" description="Disordered" evidence="7">
    <location>
        <begin position="315"/>
        <end position="339"/>
    </location>
</feature>
<protein>
    <recommendedName>
        <fullName evidence="5">Ribosome biogenesis regulatory protein</fullName>
    </recommendedName>
</protein>
<feature type="region of interest" description="Disordered" evidence="7">
    <location>
        <begin position="1"/>
        <end position="108"/>
    </location>
</feature>